<proteinExistence type="predicted"/>
<dbReference type="Gene3D" id="1.25.40.20">
    <property type="entry name" value="Ankyrin repeat-containing domain"/>
    <property type="match status" value="1"/>
</dbReference>
<feature type="transmembrane region" description="Helical" evidence="1">
    <location>
        <begin position="324"/>
        <end position="341"/>
    </location>
</feature>
<name>A0A5N6R3F4_9ROSI</name>
<dbReference type="Proteomes" id="UP000327013">
    <property type="component" value="Chromosome 5"/>
</dbReference>
<feature type="domain" description="PGG" evidence="2">
    <location>
        <begin position="318"/>
        <end position="405"/>
    </location>
</feature>
<keyword evidence="1" id="KW-0472">Membrane</keyword>
<evidence type="ECO:0000313" key="4">
    <source>
        <dbReference type="Proteomes" id="UP000327013"/>
    </source>
</evidence>
<dbReference type="SMART" id="SM00248">
    <property type="entry name" value="ANK"/>
    <property type="match status" value="4"/>
</dbReference>
<dbReference type="InterPro" id="IPR026961">
    <property type="entry name" value="PGG_dom"/>
</dbReference>
<dbReference type="InterPro" id="IPR002110">
    <property type="entry name" value="Ankyrin_rpt"/>
</dbReference>
<dbReference type="Pfam" id="PF12796">
    <property type="entry name" value="Ank_2"/>
    <property type="match status" value="1"/>
</dbReference>
<dbReference type="InterPro" id="IPR036770">
    <property type="entry name" value="Ankyrin_rpt-contain_sf"/>
</dbReference>
<protein>
    <recommendedName>
        <fullName evidence="2">PGG domain-containing protein</fullName>
    </recommendedName>
</protein>
<organism evidence="3 4">
    <name type="scientific">Carpinus fangiana</name>
    <dbReference type="NCBI Taxonomy" id="176857"/>
    <lineage>
        <taxon>Eukaryota</taxon>
        <taxon>Viridiplantae</taxon>
        <taxon>Streptophyta</taxon>
        <taxon>Embryophyta</taxon>
        <taxon>Tracheophyta</taxon>
        <taxon>Spermatophyta</taxon>
        <taxon>Magnoliopsida</taxon>
        <taxon>eudicotyledons</taxon>
        <taxon>Gunneridae</taxon>
        <taxon>Pentapetalae</taxon>
        <taxon>rosids</taxon>
        <taxon>fabids</taxon>
        <taxon>Fagales</taxon>
        <taxon>Betulaceae</taxon>
        <taxon>Carpinus</taxon>
    </lineage>
</organism>
<dbReference type="AlphaFoldDB" id="A0A5N6R3F4"/>
<gene>
    <name evidence="3" type="ORF">FH972_012320</name>
</gene>
<keyword evidence="1" id="KW-1133">Transmembrane helix</keyword>
<dbReference type="OrthoDB" id="674805at2759"/>
<feature type="transmembrane region" description="Helical" evidence="1">
    <location>
        <begin position="408"/>
        <end position="427"/>
    </location>
</feature>
<dbReference type="PANTHER" id="PTHR24128">
    <property type="entry name" value="HOMEOBOX PROTEIN WARIAI"/>
    <property type="match status" value="1"/>
</dbReference>
<dbReference type="EMBL" id="CM017325">
    <property type="protein sequence ID" value="KAE8055480.1"/>
    <property type="molecule type" value="Genomic_DNA"/>
</dbReference>
<dbReference type="Pfam" id="PF13962">
    <property type="entry name" value="PGG"/>
    <property type="match status" value="1"/>
</dbReference>
<sequence>MDESLRHAAQQGNVDALYASIQKDAKVLDRIDEIPFVDTPLHDAAYAGHTQFVMEIMRLKPSFASKLNQHGFSPIHLALQNDQTQVVLQLLDVDEDLVRVQGREGVTPLHYVAQTENLNLLAEFLKACPKSIEDITIRRETVLHIALKHNMFDAFSLLLGWLRRAWFKNVSLWEKKLLNWEDEEGCTVLHIAIVRLLLNFRSFFRCKVDISAKNINTAFDMLPNNTSDDKQNQIKDMLRRARGSSSIFNPLREDTTKNDKNVSSTALGMLQEHARDKQNQQIFHPPKKVKSLADYLKSPVPIDEKIYIFFLRQRTKMTTDTRNILLVVAALLVTVTFQATLSPPGGVWQDNKSADIAPNGATGEEAHYAGTAIMDVYLFVLLAVLNLISFFITVFIIFVLLPSGFRSGLFFLPLYIFSLCFVASLLITSPLDFVYHLHPLAIVAFMFSPLLVPVLEGIVRLRRRKLFKAFLPKVKVLDPTLR</sequence>
<dbReference type="PANTHER" id="PTHR24128:SF24">
    <property type="entry name" value="ANKYRIN REPEAT PROTEIN"/>
    <property type="match status" value="1"/>
</dbReference>
<dbReference type="SUPFAM" id="SSF48403">
    <property type="entry name" value="Ankyrin repeat"/>
    <property type="match status" value="1"/>
</dbReference>
<evidence type="ECO:0000256" key="1">
    <source>
        <dbReference type="SAM" id="Phobius"/>
    </source>
</evidence>
<keyword evidence="1" id="KW-0812">Transmembrane</keyword>
<keyword evidence="4" id="KW-1185">Reference proteome</keyword>
<feature type="transmembrane region" description="Helical" evidence="1">
    <location>
        <begin position="433"/>
        <end position="455"/>
    </location>
</feature>
<reference evidence="3 4" key="1">
    <citation type="submission" date="2019-06" db="EMBL/GenBank/DDBJ databases">
        <title>A chromosomal-level reference genome of Carpinus fangiana (Coryloideae, Betulaceae).</title>
        <authorList>
            <person name="Yang X."/>
            <person name="Wang Z."/>
            <person name="Zhang L."/>
            <person name="Hao G."/>
            <person name="Liu J."/>
            <person name="Yang Y."/>
        </authorList>
    </citation>
    <scope>NUCLEOTIDE SEQUENCE [LARGE SCALE GENOMIC DNA]</scope>
    <source>
        <strain evidence="3">Cfa_2016G</strain>
        <tissue evidence="3">Leaf</tissue>
    </source>
</reference>
<accession>A0A5N6R3F4</accession>
<feature type="transmembrane region" description="Helical" evidence="1">
    <location>
        <begin position="376"/>
        <end position="401"/>
    </location>
</feature>
<evidence type="ECO:0000259" key="2">
    <source>
        <dbReference type="Pfam" id="PF13962"/>
    </source>
</evidence>
<evidence type="ECO:0000313" key="3">
    <source>
        <dbReference type="EMBL" id="KAE8055480.1"/>
    </source>
</evidence>